<dbReference type="AlphaFoldDB" id="A0AAV1V935"/>
<evidence type="ECO:0000313" key="1">
    <source>
        <dbReference type="EMBL" id="CAK7943419.1"/>
    </source>
</evidence>
<accession>A0AAV1V935</accession>
<dbReference type="EMBL" id="CAKLBY020000302">
    <property type="protein sequence ID" value="CAK7943419.1"/>
    <property type="molecule type" value="Genomic_DNA"/>
</dbReference>
<dbReference type="Proteomes" id="UP001162060">
    <property type="component" value="Unassembled WGS sequence"/>
</dbReference>
<comment type="caution">
    <text evidence="1">The sequence shown here is derived from an EMBL/GenBank/DDBJ whole genome shotgun (WGS) entry which is preliminary data.</text>
</comment>
<proteinExistence type="predicted"/>
<sequence>MLKRLLRLQVARKEEAEASEHKVRKIVAMSKGGSISPTEEAQVYVI</sequence>
<evidence type="ECO:0000313" key="2">
    <source>
        <dbReference type="Proteomes" id="UP001162060"/>
    </source>
</evidence>
<name>A0AAV1V935_9STRA</name>
<gene>
    <name evidence="1" type="ORF">PM001_LOCUS28569</name>
</gene>
<reference evidence="1" key="1">
    <citation type="submission" date="2024-01" db="EMBL/GenBank/DDBJ databases">
        <authorList>
            <person name="Webb A."/>
        </authorList>
    </citation>
    <scope>NUCLEOTIDE SEQUENCE</scope>
    <source>
        <strain evidence="1">Pm1</strain>
    </source>
</reference>
<protein>
    <submittedName>
        <fullName evidence="1">Uncharacterized protein</fullName>
    </submittedName>
</protein>
<organism evidence="1 2">
    <name type="scientific">Peronospora matthiolae</name>
    <dbReference type="NCBI Taxonomy" id="2874970"/>
    <lineage>
        <taxon>Eukaryota</taxon>
        <taxon>Sar</taxon>
        <taxon>Stramenopiles</taxon>
        <taxon>Oomycota</taxon>
        <taxon>Peronosporomycetes</taxon>
        <taxon>Peronosporales</taxon>
        <taxon>Peronosporaceae</taxon>
        <taxon>Peronospora</taxon>
    </lineage>
</organism>